<keyword evidence="4" id="KW-0378">Hydrolase</keyword>
<keyword evidence="5" id="KW-1185">Reference proteome</keyword>
<dbReference type="Pfam" id="PF04041">
    <property type="entry name" value="Glyco_hydro_130"/>
    <property type="match status" value="1"/>
</dbReference>
<dbReference type="EMBL" id="BAAAZI010000007">
    <property type="protein sequence ID" value="GAA4140013.1"/>
    <property type="molecule type" value="Genomic_DNA"/>
</dbReference>
<dbReference type="Gene3D" id="2.115.10.20">
    <property type="entry name" value="Glycosyl hydrolase domain, family 43"/>
    <property type="match status" value="1"/>
</dbReference>
<dbReference type="Proteomes" id="UP001500101">
    <property type="component" value="Unassembled WGS sequence"/>
</dbReference>
<evidence type="ECO:0000313" key="5">
    <source>
        <dbReference type="Proteomes" id="UP001500101"/>
    </source>
</evidence>
<dbReference type="PANTHER" id="PTHR34106">
    <property type="entry name" value="GLYCOSIDASE"/>
    <property type="match status" value="1"/>
</dbReference>
<dbReference type="CDD" id="cd18613">
    <property type="entry name" value="GH130"/>
    <property type="match status" value="1"/>
</dbReference>
<dbReference type="SUPFAM" id="SSF75005">
    <property type="entry name" value="Arabinanase/levansucrase/invertase"/>
    <property type="match status" value="1"/>
</dbReference>
<protein>
    <submittedName>
        <fullName evidence="4">Glycoside hydrolase family 130 protein</fullName>
    </submittedName>
</protein>
<proteinExistence type="inferred from homology"/>
<name>A0ABP7YRD8_9SPHI</name>
<accession>A0ABP7YRD8</accession>
<gene>
    <name evidence="4" type="ORF">GCM10022216_18760</name>
</gene>
<dbReference type="PANTHER" id="PTHR34106:SF4">
    <property type="entry name" value="BLL5143 PROTEIN"/>
    <property type="match status" value="1"/>
</dbReference>
<organism evidence="4 5">
    <name type="scientific">Sphingobacterium kyonggiense</name>
    <dbReference type="NCBI Taxonomy" id="714075"/>
    <lineage>
        <taxon>Bacteria</taxon>
        <taxon>Pseudomonadati</taxon>
        <taxon>Bacteroidota</taxon>
        <taxon>Sphingobacteriia</taxon>
        <taxon>Sphingobacteriales</taxon>
        <taxon>Sphingobacteriaceae</taxon>
        <taxon>Sphingobacterium</taxon>
    </lineage>
</organism>
<keyword evidence="1" id="KW-0328">Glycosyltransferase</keyword>
<reference evidence="5" key="1">
    <citation type="journal article" date="2019" name="Int. J. Syst. Evol. Microbiol.">
        <title>The Global Catalogue of Microorganisms (GCM) 10K type strain sequencing project: providing services to taxonomists for standard genome sequencing and annotation.</title>
        <authorList>
            <consortium name="The Broad Institute Genomics Platform"/>
            <consortium name="The Broad Institute Genome Sequencing Center for Infectious Disease"/>
            <person name="Wu L."/>
            <person name="Ma J."/>
        </authorList>
    </citation>
    <scope>NUCLEOTIDE SEQUENCE [LARGE SCALE GENOMIC DNA]</scope>
    <source>
        <strain evidence="5">JCM 16704</strain>
    </source>
</reference>
<dbReference type="InterPro" id="IPR007184">
    <property type="entry name" value="Mannoside_phosphorylase"/>
</dbReference>
<evidence type="ECO:0000313" key="4">
    <source>
        <dbReference type="EMBL" id="GAA4140013.1"/>
    </source>
</evidence>
<dbReference type="InterPro" id="IPR023296">
    <property type="entry name" value="Glyco_hydro_beta-prop_sf"/>
</dbReference>
<comment type="similarity">
    <text evidence="3">Belongs to the glycosyl hydrolase 130 family.</text>
</comment>
<dbReference type="RefSeq" id="WP_344674442.1">
    <property type="nucleotide sequence ID" value="NZ_BAAAZI010000007.1"/>
</dbReference>
<evidence type="ECO:0000256" key="1">
    <source>
        <dbReference type="ARBA" id="ARBA00022676"/>
    </source>
</evidence>
<comment type="caution">
    <text evidence="4">The sequence shown here is derived from an EMBL/GenBank/DDBJ whole genome shotgun (WGS) entry which is preliminary data.</text>
</comment>
<keyword evidence="2" id="KW-0808">Transferase</keyword>
<dbReference type="GO" id="GO:0016787">
    <property type="term" value="F:hydrolase activity"/>
    <property type="evidence" value="ECO:0007669"/>
    <property type="project" value="UniProtKB-KW"/>
</dbReference>
<evidence type="ECO:0000256" key="2">
    <source>
        <dbReference type="ARBA" id="ARBA00022679"/>
    </source>
</evidence>
<sequence>MGITINRKNIFFRPKLDRVLARRFNLSPERSVKIVKRVMAMSEEDKTLLLTQILRNYARRHRSVLHVLERNYNLMEPTLKELKIDKTKLSNVDKMLIGSYFTMEYSIEAAAYFNPSIVLSPDQSQTQEGESRIVLSFRAVGEGHLSSIVFRSGIIDKHLNIELDEVGILLEKPKHIKNYRYKKKDFLEKLVQLHKPEEDIYQVVESKLADTFIYDELVRYVKEIKLENELTPNGQILMQQMLWLASSHYDISYSLDTSISERVIFPISDTEKNGIEDARFVRYLNDKGKATYYATYTAYDGISILPKLLSTKDFVNFKVQPLNGNIKNKGSALFPRKINGKYAMLCRIDGENNYITYSESLTNWEEDVILISEPEYPWEFIQVGNCGSPLETDEGWLVITHSVGPMREYTLGAMLLDLKDPSKVIGKLKQPLLYATEEERNGYVPNVLYSCGQIIHNNHLILPYAYSDHESTYATICLDELLSSLLQDQVRNKK</sequence>
<evidence type="ECO:0000256" key="3">
    <source>
        <dbReference type="ARBA" id="ARBA00024356"/>
    </source>
</evidence>